<keyword evidence="7" id="KW-0808">Transferase</keyword>
<evidence type="ECO:0000313" key="7">
    <source>
        <dbReference type="EMBL" id="VEP18327.1"/>
    </source>
</evidence>
<dbReference type="OrthoDB" id="530928at2"/>
<proteinExistence type="predicted"/>
<keyword evidence="4 6" id="KW-0472">Membrane</keyword>
<comment type="subcellular location">
    <subcellularLocation>
        <location evidence="1">Membrane</location>
        <topology evidence="1">Multi-pass membrane protein</topology>
    </subcellularLocation>
</comment>
<feature type="transmembrane region" description="Helical" evidence="6">
    <location>
        <begin position="314"/>
        <end position="334"/>
    </location>
</feature>
<keyword evidence="2 6" id="KW-0812">Transmembrane</keyword>
<sequence length="338" mass="38164">MIFNKLEWSHSLTANWLYDRFLQLLIYPSIWVAAALASLGFYTQNILDLGDSWQPIALIFVTALIPYNLDRIFDSYVQKIPDNKAQLFFRQPCIWVLLLTAISLTIILLYNAPLRVRYISIAGIIPLLYGVPLFPGKSEGLTPPRPTYAERYPLGRASGETPDGADSSKGGACMPRKSTIQWYRLKDIPGSKAWIVGTVLTYAVITLPIAYSDAQFNFATGLITLFMFVFIVTNSHIFDIRDIQSDKEKGVITLPTIAGVKGTKIILSAMNLLVLLFITLAVKNQIISFYPEMILALTINLIYIWKININTPRWVYNILIEGFLFIPLLGHWAIKIII</sequence>
<evidence type="ECO:0000256" key="6">
    <source>
        <dbReference type="SAM" id="Phobius"/>
    </source>
</evidence>
<evidence type="ECO:0000256" key="1">
    <source>
        <dbReference type="ARBA" id="ARBA00004141"/>
    </source>
</evidence>
<dbReference type="RefSeq" id="WP_144867603.1">
    <property type="nucleotide sequence ID" value="NZ_LR213833.1"/>
</dbReference>
<dbReference type="AlphaFoldDB" id="A0A563W3V3"/>
<feature type="transmembrane region" description="Helical" evidence="6">
    <location>
        <begin position="265"/>
        <end position="282"/>
    </location>
</feature>
<gene>
    <name evidence="7" type="ORF">H1P_750011</name>
</gene>
<name>A0A563W3V3_9CYAN</name>
<dbReference type="GO" id="GO:0016765">
    <property type="term" value="F:transferase activity, transferring alkyl or aryl (other than methyl) groups"/>
    <property type="evidence" value="ECO:0007669"/>
    <property type="project" value="InterPro"/>
</dbReference>
<organism evidence="7 8">
    <name type="scientific">Hyella patelloides LEGE 07179</name>
    <dbReference type="NCBI Taxonomy" id="945734"/>
    <lineage>
        <taxon>Bacteria</taxon>
        <taxon>Bacillati</taxon>
        <taxon>Cyanobacteriota</taxon>
        <taxon>Cyanophyceae</taxon>
        <taxon>Pleurocapsales</taxon>
        <taxon>Hyellaceae</taxon>
        <taxon>Hyella</taxon>
    </lineage>
</organism>
<feature type="region of interest" description="Disordered" evidence="5">
    <location>
        <begin position="152"/>
        <end position="173"/>
    </location>
</feature>
<feature type="transmembrane region" description="Helical" evidence="6">
    <location>
        <begin position="94"/>
        <end position="112"/>
    </location>
</feature>
<reference evidence="7 8" key="1">
    <citation type="submission" date="2019-01" db="EMBL/GenBank/DDBJ databases">
        <authorList>
            <person name="Brito A."/>
        </authorList>
    </citation>
    <scope>NUCLEOTIDE SEQUENCE [LARGE SCALE GENOMIC DNA]</scope>
    <source>
        <strain evidence="7">1</strain>
    </source>
</reference>
<dbReference type="EMBL" id="CAACVJ010000682">
    <property type="protein sequence ID" value="VEP18327.1"/>
    <property type="molecule type" value="Genomic_DNA"/>
</dbReference>
<dbReference type="GO" id="GO:0016020">
    <property type="term" value="C:membrane"/>
    <property type="evidence" value="ECO:0007669"/>
    <property type="project" value="UniProtKB-SubCell"/>
</dbReference>
<evidence type="ECO:0000256" key="4">
    <source>
        <dbReference type="ARBA" id="ARBA00023136"/>
    </source>
</evidence>
<dbReference type="Gene3D" id="1.20.120.1780">
    <property type="entry name" value="UbiA prenyltransferase"/>
    <property type="match status" value="1"/>
</dbReference>
<keyword evidence="3 6" id="KW-1133">Transmembrane helix</keyword>
<evidence type="ECO:0000256" key="3">
    <source>
        <dbReference type="ARBA" id="ARBA00022989"/>
    </source>
</evidence>
<evidence type="ECO:0000256" key="5">
    <source>
        <dbReference type="SAM" id="MobiDB-lite"/>
    </source>
</evidence>
<accession>A0A563W3V3</accession>
<dbReference type="Proteomes" id="UP000320055">
    <property type="component" value="Unassembled WGS sequence"/>
</dbReference>
<feature type="transmembrane region" description="Helical" evidence="6">
    <location>
        <begin position="288"/>
        <end position="305"/>
    </location>
</feature>
<keyword evidence="8" id="KW-1185">Reference proteome</keyword>
<protein>
    <submittedName>
        <fullName evidence="7">UbiA prenyltransferase family protein</fullName>
    </submittedName>
</protein>
<dbReference type="Pfam" id="PF01040">
    <property type="entry name" value="UbiA"/>
    <property type="match status" value="1"/>
</dbReference>
<evidence type="ECO:0000313" key="8">
    <source>
        <dbReference type="Proteomes" id="UP000320055"/>
    </source>
</evidence>
<feature type="transmembrane region" description="Helical" evidence="6">
    <location>
        <begin position="218"/>
        <end position="238"/>
    </location>
</feature>
<evidence type="ECO:0000256" key="2">
    <source>
        <dbReference type="ARBA" id="ARBA00022692"/>
    </source>
</evidence>
<dbReference type="InterPro" id="IPR000537">
    <property type="entry name" value="UbiA_prenyltransferase"/>
</dbReference>
<feature type="transmembrane region" description="Helical" evidence="6">
    <location>
        <begin position="21"/>
        <end position="41"/>
    </location>
</feature>
<feature type="transmembrane region" description="Helical" evidence="6">
    <location>
        <begin position="193"/>
        <end position="212"/>
    </location>
</feature>